<organism evidence="2 3">
    <name type="scientific">Candidatus Thiomargarita nelsonii</name>
    <dbReference type="NCBI Taxonomy" id="1003181"/>
    <lineage>
        <taxon>Bacteria</taxon>
        <taxon>Pseudomonadati</taxon>
        <taxon>Pseudomonadota</taxon>
        <taxon>Gammaproteobacteria</taxon>
        <taxon>Thiotrichales</taxon>
        <taxon>Thiotrichaceae</taxon>
        <taxon>Thiomargarita</taxon>
    </lineage>
</organism>
<keyword evidence="3" id="KW-1185">Reference proteome</keyword>
<accession>A0A4E0QND8</accession>
<dbReference type="Proteomes" id="UP000030428">
    <property type="component" value="Unassembled WGS sequence"/>
</dbReference>
<gene>
    <name evidence="2" type="ORF">PN36_33950</name>
</gene>
<protein>
    <submittedName>
        <fullName evidence="2">Uncharacterized protein</fullName>
    </submittedName>
</protein>
<proteinExistence type="predicted"/>
<dbReference type="AlphaFoldDB" id="A0A4E0QND8"/>
<keyword evidence="1" id="KW-0472">Membrane</keyword>
<comment type="caution">
    <text evidence="2">The sequence shown here is derived from an EMBL/GenBank/DDBJ whole genome shotgun (WGS) entry which is preliminary data.</text>
</comment>
<dbReference type="EMBL" id="JSZA02000374">
    <property type="protein sequence ID" value="TGO01940.1"/>
    <property type="molecule type" value="Genomic_DNA"/>
</dbReference>
<evidence type="ECO:0000313" key="2">
    <source>
        <dbReference type="EMBL" id="TGO01940.1"/>
    </source>
</evidence>
<sequence>MIELIGHKTGEQRYDDMAHEFMKISMTAYSITALFGGTLAFALFLLYPQLMNLPESHVIFNIIIYY</sequence>
<evidence type="ECO:0000313" key="3">
    <source>
        <dbReference type="Proteomes" id="UP000030428"/>
    </source>
</evidence>
<name>A0A4E0QND8_9GAMM</name>
<keyword evidence="1" id="KW-0812">Transmembrane</keyword>
<keyword evidence="1" id="KW-1133">Transmembrane helix</keyword>
<reference evidence="2 3" key="1">
    <citation type="journal article" date="2016" name="Front. Microbiol.">
        <title>Single-Cell (Meta-)Genomics of a Dimorphic Candidatus Thiomargarita nelsonii Reveals Genomic Plasticity.</title>
        <authorList>
            <person name="Flood B.E."/>
            <person name="Fliss P."/>
            <person name="Jones D.S."/>
            <person name="Dick G.J."/>
            <person name="Jain S."/>
            <person name="Kaster A.K."/>
            <person name="Winkel M."/>
            <person name="Mussmann M."/>
            <person name="Bailey J."/>
        </authorList>
    </citation>
    <scope>NUCLEOTIDE SEQUENCE [LARGE SCALE GENOMIC DNA]</scope>
    <source>
        <strain evidence="2">Hydrate Ridge</strain>
    </source>
</reference>
<feature type="transmembrane region" description="Helical" evidence="1">
    <location>
        <begin position="26"/>
        <end position="47"/>
    </location>
</feature>
<evidence type="ECO:0000256" key="1">
    <source>
        <dbReference type="SAM" id="Phobius"/>
    </source>
</evidence>